<dbReference type="InterPro" id="IPR036291">
    <property type="entry name" value="NAD(P)-bd_dom_sf"/>
</dbReference>
<dbReference type="CDD" id="cd12164">
    <property type="entry name" value="GDH_like_2"/>
    <property type="match status" value="1"/>
</dbReference>
<dbReference type="Gene3D" id="3.40.50.720">
    <property type="entry name" value="NAD(P)-binding Rossmann-like Domain"/>
    <property type="match status" value="2"/>
</dbReference>
<comment type="caution">
    <text evidence="4">The sequence shown here is derived from an EMBL/GenBank/DDBJ whole genome shotgun (WGS) entry which is preliminary data.</text>
</comment>
<feature type="domain" description="D-isomer specific 2-hydroxyacid dehydrogenase NAD-binding" evidence="3">
    <location>
        <begin position="97"/>
        <end position="268"/>
    </location>
</feature>
<gene>
    <name evidence="4" type="ORF">LXT12_25440</name>
</gene>
<evidence type="ECO:0000256" key="2">
    <source>
        <dbReference type="ARBA" id="ARBA00023027"/>
    </source>
</evidence>
<dbReference type="PANTHER" id="PTHR43333">
    <property type="entry name" value="2-HACID_DH_C DOMAIN-CONTAINING PROTEIN"/>
    <property type="match status" value="1"/>
</dbReference>
<evidence type="ECO:0000256" key="1">
    <source>
        <dbReference type="ARBA" id="ARBA00023002"/>
    </source>
</evidence>
<dbReference type="EMBL" id="JAJTWT010000019">
    <property type="protein sequence ID" value="MCE4540588.1"/>
    <property type="molecule type" value="Genomic_DNA"/>
</dbReference>
<sequence>MALLLLSTAERGEVWPRVFAEAGESIFVGEASVADPAAITHIACWVPPQDLSVYTGLKTVISVGAGVDHLPPLPAGIALSRTIAPGIEAMVRDWVVMATLMAHRDMPTYLAQARDRLWRAGKVTTASARTVGILGMGRIGRLAAAGLGSLGFRVRGWSRSGTPVDGIDMFAAADLDGFLRGADILVCLLPLTAATRGILGEALFAKLPQGARLVHAGRGAHLDMAALWRALDAGRLASAVLDVTDPEPLPAEHPLWSDPRVIITPHVAAQTDAREGALHALTVIRAVREGRPIPGLVARERGY</sequence>
<evidence type="ECO:0000313" key="5">
    <source>
        <dbReference type="Proteomes" id="UP001201463"/>
    </source>
</evidence>
<evidence type="ECO:0000313" key="4">
    <source>
        <dbReference type="EMBL" id="MCE4540588.1"/>
    </source>
</evidence>
<dbReference type="RefSeq" id="WP_233395106.1">
    <property type="nucleotide sequence ID" value="NZ_JAJTWT010000019.1"/>
</dbReference>
<keyword evidence="5" id="KW-1185">Reference proteome</keyword>
<dbReference type="SUPFAM" id="SSF51735">
    <property type="entry name" value="NAD(P)-binding Rossmann-fold domains"/>
    <property type="match status" value="1"/>
</dbReference>
<accession>A0ABS8XNB8</accession>
<evidence type="ECO:0000259" key="3">
    <source>
        <dbReference type="Pfam" id="PF02826"/>
    </source>
</evidence>
<keyword evidence="2" id="KW-0520">NAD</keyword>
<name>A0ABS8XNB8_9BURK</name>
<dbReference type="Proteomes" id="UP001201463">
    <property type="component" value="Unassembled WGS sequence"/>
</dbReference>
<dbReference type="InterPro" id="IPR006140">
    <property type="entry name" value="D-isomer_DH_NAD-bd"/>
</dbReference>
<proteinExistence type="predicted"/>
<organism evidence="4 5">
    <name type="scientific">Pelomonas caseinilytica</name>
    <dbReference type="NCBI Taxonomy" id="2906763"/>
    <lineage>
        <taxon>Bacteria</taxon>
        <taxon>Pseudomonadati</taxon>
        <taxon>Pseudomonadota</taxon>
        <taxon>Betaproteobacteria</taxon>
        <taxon>Burkholderiales</taxon>
        <taxon>Sphaerotilaceae</taxon>
        <taxon>Roseateles</taxon>
    </lineage>
</organism>
<keyword evidence="1" id="KW-0560">Oxidoreductase</keyword>
<protein>
    <submittedName>
        <fullName evidence="4">Glyoxylate/hydroxypyruvate reductase A</fullName>
    </submittedName>
</protein>
<dbReference type="PANTHER" id="PTHR43333:SF1">
    <property type="entry name" value="D-ISOMER SPECIFIC 2-HYDROXYACID DEHYDROGENASE NAD-BINDING DOMAIN-CONTAINING PROTEIN"/>
    <property type="match status" value="1"/>
</dbReference>
<dbReference type="Pfam" id="PF02826">
    <property type="entry name" value="2-Hacid_dh_C"/>
    <property type="match status" value="1"/>
</dbReference>
<reference evidence="4 5" key="1">
    <citation type="submission" date="2021-12" db="EMBL/GenBank/DDBJ databases">
        <title>Genome seq of p7.</title>
        <authorList>
            <person name="Seo T."/>
        </authorList>
    </citation>
    <scope>NUCLEOTIDE SEQUENCE [LARGE SCALE GENOMIC DNA]</scope>
    <source>
        <strain evidence="4 5">P7</strain>
    </source>
</reference>